<dbReference type="PROSITE" id="PS50109">
    <property type="entry name" value="HIS_KIN"/>
    <property type="match status" value="1"/>
</dbReference>
<evidence type="ECO:0000259" key="9">
    <source>
        <dbReference type="PROSITE" id="PS50109"/>
    </source>
</evidence>
<dbReference type="Pfam" id="PF08447">
    <property type="entry name" value="PAS_3"/>
    <property type="match status" value="1"/>
</dbReference>
<dbReference type="Gene3D" id="3.30.450.20">
    <property type="entry name" value="PAS domain"/>
    <property type="match status" value="1"/>
</dbReference>
<dbReference type="InterPro" id="IPR036890">
    <property type="entry name" value="HATPase_C_sf"/>
</dbReference>
<keyword evidence="7" id="KW-0902">Two-component regulatory system</keyword>
<dbReference type="Proteomes" id="UP001139103">
    <property type="component" value="Unassembled WGS sequence"/>
</dbReference>
<dbReference type="InterPro" id="IPR003594">
    <property type="entry name" value="HATPase_dom"/>
</dbReference>
<dbReference type="InterPro" id="IPR005467">
    <property type="entry name" value="His_kinase_dom"/>
</dbReference>
<proteinExistence type="predicted"/>
<reference evidence="10" key="1">
    <citation type="submission" date="2021-11" db="EMBL/GenBank/DDBJ databases">
        <title>Genome sequence.</title>
        <authorList>
            <person name="Sun Q."/>
        </authorList>
    </citation>
    <scope>NUCLEOTIDE SEQUENCE</scope>
    <source>
        <strain evidence="10">JC732</strain>
    </source>
</reference>
<dbReference type="Pfam" id="PF02518">
    <property type="entry name" value="HATPase_c"/>
    <property type="match status" value="1"/>
</dbReference>
<evidence type="ECO:0000313" key="10">
    <source>
        <dbReference type="EMBL" id="MCC9626892.1"/>
    </source>
</evidence>
<evidence type="ECO:0000256" key="6">
    <source>
        <dbReference type="ARBA" id="ARBA00022989"/>
    </source>
</evidence>
<dbReference type="CDD" id="cd16917">
    <property type="entry name" value="HATPase_UhpB-NarQ-NarX-like"/>
    <property type="match status" value="1"/>
</dbReference>
<evidence type="ECO:0000256" key="8">
    <source>
        <dbReference type="ARBA" id="ARBA00023136"/>
    </source>
</evidence>
<keyword evidence="4" id="KW-0812">Transmembrane</keyword>
<dbReference type="GO" id="GO:0005886">
    <property type="term" value="C:plasma membrane"/>
    <property type="evidence" value="ECO:0007669"/>
    <property type="project" value="UniProtKB-SubCell"/>
</dbReference>
<dbReference type="AlphaFoldDB" id="A0A9X1SEJ8"/>
<dbReference type="EMBL" id="JAJKFT010000001">
    <property type="protein sequence ID" value="MCC9626892.1"/>
    <property type="molecule type" value="Genomic_DNA"/>
</dbReference>
<dbReference type="Gene3D" id="3.30.565.10">
    <property type="entry name" value="Histidine kinase-like ATPase, C-terminal domain"/>
    <property type="match status" value="1"/>
</dbReference>
<dbReference type="InterPro" id="IPR035965">
    <property type="entry name" value="PAS-like_dom_sf"/>
</dbReference>
<evidence type="ECO:0000256" key="4">
    <source>
        <dbReference type="ARBA" id="ARBA00022692"/>
    </source>
</evidence>
<keyword evidence="5" id="KW-0418">Kinase</keyword>
<comment type="subcellular location">
    <subcellularLocation>
        <location evidence="1">Cell membrane</location>
        <topology evidence="1">Multi-pass membrane protein</topology>
    </subcellularLocation>
</comment>
<dbReference type="CDD" id="cd00130">
    <property type="entry name" value="PAS"/>
    <property type="match status" value="1"/>
</dbReference>
<keyword evidence="3" id="KW-0808">Transferase</keyword>
<dbReference type="InterPro" id="IPR013655">
    <property type="entry name" value="PAS_fold_3"/>
</dbReference>
<dbReference type="SUPFAM" id="SSF55785">
    <property type="entry name" value="PYP-like sensor domain (PAS domain)"/>
    <property type="match status" value="1"/>
</dbReference>
<gene>
    <name evidence="10" type="ORF">LOC68_00595</name>
</gene>
<dbReference type="PANTHER" id="PTHR24421">
    <property type="entry name" value="NITRATE/NITRITE SENSOR PROTEIN NARX-RELATED"/>
    <property type="match status" value="1"/>
</dbReference>
<dbReference type="InterPro" id="IPR000014">
    <property type="entry name" value="PAS"/>
</dbReference>
<protein>
    <submittedName>
        <fullName evidence="10">PAS domain-containing protein</fullName>
    </submittedName>
</protein>
<keyword evidence="2" id="KW-1003">Cell membrane</keyword>
<organism evidence="10 11">
    <name type="scientific">Blastopirellula sediminis</name>
    <dbReference type="NCBI Taxonomy" id="2894196"/>
    <lineage>
        <taxon>Bacteria</taxon>
        <taxon>Pseudomonadati</taxon>
        <taxon>Planctomycetota</taxon>
        <taxon>Planctomycetia</taxon>
        <taxon>Pirellulales</taxon>
        <taxon>Pirellulaceae</taxon>
        <taxon>Blastopirellula</taxon>
    </lineage>
</organism>
<evidence type="ECO:0000313" key="11">
    <source>
        <dbReference type="Proteomes" id="UP001139103"/>
    </source>
</evidence>
<comment type="caution">
    <text evidence="10">The sequence shown here is derived from an EMBL/GenBank/DDBJ whole genome shotgun (WGS) entry which is preliminary data.</text>
</comment>
<feature type="domain" description="Histidine kinase" evidence="9">
    <location>
        <begin position="273"/>
        <end position="365"/>
    </location>
</feature>
<name>A0A9X1SEJ8_9BACT</name>
<keyword evidence="6" id="KW-1133">Transmembrane helix</keyword>
<evidence type="ECO:0000256" key="7">
    <source>
        <dbReference type="ARBA" id="ARBA00023012"/>
    </source>
</evidence>
<evidence type="ECO:0000256" key="2">
    <source>
        <dbReference type="ARBA" id="ARBA00022475"/>
    </source>
</evidence>
<dbReference type="PANTHER" id="PTHR24421:SF37">
    <property type="entry name" value="SENSOR HISTIDINE KINASE NARS"/>
    <property type="match status" value="1"/>
</dbReference>
<dbReference type="SUPFAM" id="SSF55874">
    <property type="entry name" value="ATPase domain of HSP90 chaperone/DNA topoisomerase II/histidine kinase"/>
    <property type="match status" value="1"/>
</dbReference>
<dbReference type="InterPro" id="IPR050482">
    <property type="entry name" value="Sensor_HK_TwoCompSys"/>
</dbReference>
<dbReference type="GO" id="GO:0016301">
    <property type="term" value="F:kinase activity"/>
    <property type="evidence" value="ECO:0007669"/>
    <property type="project" value="UniProtKB-KW"/>
</dbReference>
<dbReference type="RefSeq" id="WP_230214349.1">
    <property type="nucleotide sequence ID" value="NZ_JAJKFT010000001.1"/>
</dbReference>
<keyword evidence="11" id="KW-1185">Reference proteome</keyword>
<evidence type="ECO:0000256" key="3">
    <source>
        <dbReference type="ARBA" id="ARBA00022679"/>
    </source>
</evidence>
<evidence type="ECO:0000256" key="5">
    <source>
        <dbReference type="ARBA" id="ARBA00022777"/>
    </source>
</evidence>
<dbReference type="SMART" id="SM00387">
    <property type="entry name" value="HATPase_c"/>
    <property type="match status" value="1"/>
</dbReference>
<evidence type="ECO:0000256" key="1">
    <source>
        <dbReference type="ARBA" id="ARBA00004651"/>
    </source>
</evidence>
<sequence length="365" mass="40440">MTTDAANQYSQAARINELISHLDRTNIDAGGGIAAIFDAVAAGTDEAIYVSEVDTRWTSIGVFGDIRLLLPAEPDEFLLHDLSLMELVHPEDAVRVVRTVEETLRDRKSFDVQFRVRRRDGGWRLLRDRGSAVADRHARPRVIVHRLSQVSAQAASDPAEEATALRELVRQLETAQRLTACEIHDGFVQLATGALMHLEASDVANDETREAKRLLRESISEARRLMGGLQPSGLEEAGVPAAIDDFLATSQAYNDIPVALHLDAKFPRLTPIEETTLFRILQEAINNASKHSQSERIRVRLRHTDGLIDAEIRDWGRGFDPEATGRDGFGLGSMRQRAKLLGGRIQVTSAPGEGTIIRFRFEAAR</sequence>
<keyword evidence="8" id="KW-0472">Membrane</keyword>
<accession>A0A9X1SEJ8</accession>
<dbReference type="GO" id="GO:0000160">
    <property type="term" value="P:phosphorelay signal transduction system"/>
    <property type="evidence" value="ECO:0007669"/>
    <property type="project" value="UniProtKB-KW"/>
</dbReference>